<geneLocation type="plasmid" evidence="2 3">
    <name>pDSHI02</name>
</geneLocation>
<dbReference type="EMBL" id="CP000832">
    <property type="protein sequence ID" value="ABV95651.1"/>
    <property type="molecule type" value="Genomic_DNA"/>
</dbReference>
<keyword evidence="3" id="KW-1185">Reference proteome</keyword>
<dbReference type="RefSeq" id="WP_012187309.1">
    <property type="nucleotide sequence ID" value="NC_009956.1"/>
</dbReference>
<evidence type="ECO:0000313" key="3">
    <source>
        <dbReference type="Proteomes" id="UP000006833"/>
    </source>
</evidence>
<dbReference type="HOGENOM" id="CLU_3042849_0_0_5"/>
<reference evidence="3" key="1">
    <citation type="journal article" date="2010" name="ISME J.">
        <title>The complete genome sequence of the algal symbiont Dinoroseobacter shibae: a hitchhiker's guide to life in the sea.</title>
        <authorList>
            <person name="Wagner-Dobler I."/>
            <person name="Ballhausen B."/>
            <person name="Berger M."/>
            <person name="Brinkhoff T."/>
            <person name="Buchholz I."/>
            <person name="Bunk B."/>
            <person name="Cypionka H."/>
            <person name="Daniel R."/>
            <person name="Drepper T."/>
            <person name="Gerdts G."/>
            <person name="Hahnke S."/>
            <person name="Han C."/>
            <person name="Jahn D."/>
            <person name="Kalhoefer D."/>
            <person name="Kiss H."/>
            <person name="Klenk H.P."/>
            <person name="Kyrpides N."/>
            <person name="Liebl W."/>
            <person name="Liesegang H."/>
            <person name="Meincke L."/>
            <person name="Pati A."/>
            <person name="Petersen J."/>
            <person name="Piekarski T."/>
            <person name="Pommerenke C."/>
            <person name="Pradella S."/>
            <person name="Pukall R."/>
            <person name="Rabus R."/>
            <person name="Stackebrandt E."/>
            <person name="Thole S."/>
            <person name="Thompson L."/>
            <person name="Tielen P."/>
            <person name="Tomasch J."/>
            <person name="von Jan M."/>
            <person name="Wanphrut N."/>
            <person name="Wichels A."/>
            <person name="Zech H."/>
            <person name="Simon M."/>
        </authorList>
    </citation>
    <scope>NUCLEOTIDE SEQUENCE [LARGE SCALE GENOMIC DNA]</scope>
    <source>
        <strain evidence="3">DSM 16493 / NCIMB 14021 / DFL 12</strain>
        <plasmid evidence="3">Plasmid pDSHI02</plasmid>
    </source>
</reference>
<feature type="region of interest" description="Disordered" evidence="1">
    <location>
        <begin position="31"/>
        <end position="54"/>
    </location>
</feature>
<evidence type="ECO:0000256" key="1">
    <source>
        <dbReference type="SAM" id="MobiDB-lite"/>
    </source>
</evidence>
<gene>
    <name evidence="2" type="ordered locus">Dshi_3923</name>
</gene>
<accession>A8LTT4</accession>
<organism evidence="2 3">
    <name type="scientific">Dinoroseobacter shibae (strain DSM 16493 / NCIMB 14021 / DFL 12)</name>
    <dbReference type="NCBI Taxonomy" id="398580"/>
    <lineage>
        <taxon>Bacteria</taxon>
        <taxon>Pseudomonadati</taxon>
        <taxon>Pseudomonadota</taxon>
        <taxon>Alphaproteobacteria</taxon>
        <taxon>Rhodobacterales</taxon>
        <taxon>Roseobacteraceae</taxon>
        <taxon>Dinoroseobacter</taxon>
    </lineage>
</organism>
<name>A8LTT4_DINSH</name>
<proteinExistence type="predicted"/>
<evidence type="ECO:0000313" key="2">
    <source>
        <dbReference type="EMBL" id="ABV95651.1"/>
    </source>
</evidence>
<sequence length="54" mass="6050">MEMTQLLVILFLFTILAVMGFAAFSKYRTEQRMDDPNAPKSSLAADGSDHRKAD</sequence>
<protein>
    <submittedName>
        <fullName evidence="2">Uncharacterized protein</fullName>
    </submittedName>
</protein>
<dbReference type="KEGG" id="dsh:Dshi_3923"/>
<dbReference type="Proteomes" id="UP000006833">
    <property type="component" value="Plasmid pDSHI02"/>
</dbReference>
<dbReference type="AlphaFoldDB" id="A8LTT4"/>
<keyword evidence="2" id="KW-0614">Plasmid</keyword>